<evidence type="ECO:0000259" key="4">
    <source>
        <dbReference type="Pfam" id="PF03816"/>
    </source>
</evidence>
<dbReference type="PANTHER" id="PTHR33392:SF6">
    <property type="entry name" value="POLYISOPRENYL-TEICHOIC ACID--PEPTIDOGLYCAN TEICHOIC ACID TRANSFERASE TAGU"/>
    <property type="match status" value="1"/>
</dbReference>
<keyword evidence="3" id="KW-1133">Transmembrane helix</keyword>
<feature type="domain" description="Cell envelope-related transcriptional attenuator" evidence="4">
    <location>
        <begin position="113"/>
        <end position="269"/>
    </location>
</feature>
<organism evidence="5 6">
    <name type="scientific">Streptomyces yaanensis</name>
    <dbReference type="NCBI Taxonomy" id="1142239"/>
    <lineage>
        <taxon>Bacteria</taxon>
        <taxon>Bacillati</taxon>
        <taxon>Actinomycetota</taxon>
        <taxon>Actinomycetes</taxon>
        <taxon>Kitasatosporales</taxon>
        <taxon>Streptomycetaceae</taxon>
        <taxon>Streptomyces</taxon>
    </lineage>
</organism>
<dbReference type="EMBL" id="JBHRWR010000009">
    <property type="protein sequence ID" value="MFC3574734.1"/>
    <property type="molecule type" value="Genomic_DNA"/>
</dbReference>
<dbReference type="InterPro" id="IPR004474">
    <property type="entry name" value="LytR_CpsA_psr"/>
</dbReference>
<dbReference type="Proteomes" id="UP001595701">
    <property type="component" value="Unassembled WGS sequence"/>
</dbReference>
<accession>A0ABV7SCP7</accession>
<feature type="transmembrane region" description="Helical" evidence="3">
    <location>
        <begin position="39"/>
        <end position="58"/>
    </location>
</feature>
<gene>
    <name evidence="5" type="ORF">ACFOZ0_15905</name>
</gene>
<comment type="similarity">
    <text evidence="1">Belongs to the LytR/CpsA/Psr (LCP) family.</text>
</comment>
<keyword evidence="3" id="KW-0812">Transmembrane</keyword>
<proteinExistence type="inferred from homology"/>
<evidence type="ECO:0000256" key="1">
    <source>
        <dbReference type="ARBA" id="ARBA00006068"/>
    </source>
</evidence>
<sequence>MSHVSTPQRSDDSDASAPRRDGRGRKRERAGGRRIGRKILIGLAVLVVAGAGTGYWLYSDLDNNIKGVDIDKAIGDDRPEKLPTSGQNILILGSDSRAGANASLNTGKVSGARSDTALVMHIPEGRKEAVAISIPRDTLVTRPECKKSDGTTVASAKRVMFNSIYSQVGPACTVKTVEQISGVRMDHYMEIDFAGFKGLVDAIGGVNVTIDQPIKDGNSGLDLSAGTHKLDGTQSLAFVRTRYGYGDGSDLGRISLQQKFMLALLSEVKKQDLLGSPTKAFKIADKLTAALTTDSDLASLTKLAEFGRSLNGIDPATMETIMLPVSYDKIDPNRVVAAEPQASTLWKAIRTDADIPASAKKSPARGGTS</sequence>
<reference evidence="6" key="1">
    <citation type="journal article" date="2019" name="Int. J. Syst. Evol. Microbiol.">
        <title>The Global Catalogue of Microorganisms (GCM) 10K type strain sequencing project: providing services to taxonomists for standard genome sequencing and annotation.</title>
        <authorList>
            <consortium name="The Broad Institute Genomics Platform"/>
            <consortium name="The Broad Institute Genome Sequencing Center for Infectious Disease"/>
            <person name="Wu L."/>
            <person name="Ma J."/>
        </authorList>
    </citation>
    <scope>NUCLEOTIDE SEQUENCE [LARGE SCALE GENOMIC DNA]</scope>
    <source>
        <strain evidence="6">CGMCC 4.7035</strain>
    </source>
</reference>
<dbReference type="RefSeq" id="WP_310769202.1">
    <property type="nucleotide sequence ID" value="NZ_JBHRWR010000009.1"/>
</dbReference>
<dbReference type="Gene3D" id="3.40.630.190">
    <property type="entry name" value="LCP protein"/>
    <property type="match status" value="1"/>
</dbReference>
<protein>
    <submittedName>
        <fullName evidence="5">LCP family protein</fullName>
    </submittedName>
</protein>
<evidence type="ECO:0000313" key="5">
    <source>
        <dbReference type="EMBL" id="MFC3574734.1"/>
    </source>
</evidence>
<dbReference type="InterPro" id="IPR050922">
    <property type="entry name" value="LytR/CpsA/Psr_CW_biosynth"/>
</dbReference>
<evidence type="ECO:0000313" key="6">
    <source>
        <dbReference type="Proteomes" id="UP001595701"/>
    </source>
</evidence>
<dbReference type="PANTHER" id="PTHR33392">
    <property type="entry name" value="POLYISOPRENYL-TEICHOIC ACID--PEPTIDOGLYCAN TEICHOIC ACID TRANSFERASE TAGU"/>
    <property type="match status" value="1"/>
</dbReference>
<evidence type="ECO:0000256" key="3">
    <source>
        <dbReference type="SAM" id="Phobius"/>
    </source>
</evidence>
<keyword evidence="6" id="KW-1185">Reference proteome</keyword>
<name>A0ABV7SCP7_9ACTN</name>
<comment type="caution">
    <text evidence="5">The sequence shown here is derived from an EMBL/GenBank/DDBJ whole genome shotgun (WGS) entry which is preliminary data.</text>
</comment>
<dbReference type="Pfam" id="PF03816">
    <property type="entry name" value="LytR_cpsA_psr"/>
    <property type="match status" value="1"/>
</dbReference>
<evidence type="ECO:0000256" key="2">
    <source>
        <dbReference type="SAM" id="MobiDB-lite"/>
    </source>
</evidence>
<dbReference type="NCBIfam" id="TIGR00350">
    <property type="entry name" value="lytR_cpsA_psr"/>
    <property type="match status" value="1"/>
</dbReference>
<feature type="region of interest" description="Disordered" evidence="2">
    <location>
        <begin position="1"/>
        <end position="30"/>
    </location>
</feature>
<feature type="compositionally biased region" description="Basic and acidic residues" evidence="2">
    <location>
        <begin position="9"/>
        <end position="21"/>
    </location>
</feature>
<keyword evidence="3" id="KW-0472">Membrane</keyword>